<keyword evidence="1" id="KW-1133">Transmembrane helix</keyword>
<name>A0A6J5T220_9CAUD</name>
<gene>
    <name evidence="2" type="ORF">UFOVP1626_25</name>
</gene>
<reference evidence="2" key="1">
    <citation type="submission" date="2020-05" db="EMBL/GenBank/DDBJ databases">
        <authorList>
            <person name="Chiriac C."/>
            <person name="Salcher M."/>
            <person name="Ghai R."/>
            <person name="Kavagutti S V."/>
        </authorList>
    </citation>
    <scope>NUCLEOTIDE SEQUENCE</scope>
</reference>
<accession>A0A6J5T220</accession>
<evidence type="ECO:0000313" key="2">
    <source>
        <dbReference type="EMBL" id="CAB4220747.1"/>
    </source>
</evidence>
<keyword evidence="1" id="KW-0472">Membrane</keyword>
<feature type="transmembrane region" description="Helical" evidence="1">
    <location>
        <begin position="12"/>
        <end position="35"/>
    </location>
</feature>
<sequence>MANVATAKLIWWVLIGVMLCVVVGATSMAYVETLYMKAQLKREIKELRKLKQELKESK</sequence>
<evidence type="ECO:0000256" key="1">
    <source>
        <dbReference type="SAM" id="Phobius"/>
    </source>
</evidence>
<dbReference type="EMBL" id="LR797493">
    <property type="protein sequence ID" value="CAB4220747.1"/>
    <property type="molecule type" value="Genomic_DNA"/>
</dbReference>
<keyword evidence="1" id="KW-0812">Transmembrane</keyword>
<protein>
    <submittedName>
        <fullName evidence="2">Uncharacterized protein</fullName>
    </submittedName>
</protein>
<proteinExistence type="predicted"/>
<organism evidence="2">
    <name type="scientific">uncultured Caudovirales phage</name>
    <dbReference type="NCBI Taxonomy" id="2100421"/>
    <lineage>
        <taxon>Viruses</taxon>
        <taxon>Duplodnaviria</taxon>
        <taxon>Heunggongvirae</taxon>
        <taxon>Uroviricota</taxon>
        <taxon>Caudoviricetes</taxon>
        <taxon>Peduoviridae</taxon>
        <taxon>Maltschvirus</taxon>
        <taxon>Maltschvirus maltsch</taxon>
    </lineage>
</organism>